<dbReference type="AlphaFoldDB" id="A0A255ZW02"/>
<feature type="transmembrane region" description="Helical" evidence="1">
    <location>
        <begin position="6"/>
        <end position="27"/>
    </location>
</feature>
<accession>A0A255ZW02</accession>
<gene>
    <name evidence="2" type="ORF">CHX27_05885</name>
</gene>
<keyword evidence="1" id="KW-0472">Membrane</keyword>
<evidence type="ECO:0000313" key="3">
    <source>
        <dbReference type="Proteomes" id="UP000216035"/>
    </source>
</evidence>
<comment type="caution">
    <text evidence="2">The sequence shown here is derived from an EMBL/GenBank/DDBJ whole genome shotgun (WGS) entry which is preliminary data.</text>
</comment>
<dbReference type="OrthoDB" id="1343876at2"/>
<evidence type="ECO:0000313" key="2">
    <source>
        <dbReference type="EMBL" id="OYQ45591.1"/>
    </source>
</evidence>
<proteinExistence type="predicted"/>
<protein>
    <submittedName>
        <fullName evidence="2">Uncharacterized protein</fullName>
    </submittedName>
</protein>
<dbReference type="EMBL" id="NOXX01000179">
    <property type="protein sequence ID" value="OYQ45591.1"/>
    <property type="molecule type" value="Genomic_DNA"/>
</dbReference>
<evidence type="ECO:0000256" key="1">
    <source>
        <dbReference type="SAM" id="Phobius"/>
    </source>
</evidence>
<dbReference type="RefSeq" id="WP_094485835.1">
    <property type="nucleotide sequence ID" value="NZ_NOXX01000179.1"/>
</dbReference>
<dbReference type="Proteomes" id="UP000216035">
    <property type="component" value="Unassembled WGS sequence"/>
</dbReference>
<name>A0A255ZW02_9FLAO</name>
<sequence>MFEILTSQFLSIATGLISSYLFLIYFLRKKRAQISISPHISKRELDGQINYFFKFVNETRAEIFDVRVEPTFYKQVGGIGGHNIQGKDIKLVQDFISYIPERKSADPNSLHAWRVRTTQDLEEEWQDESTYIRLTIIAKHSLSGFSSIFVQEFHSKASITSKQFVTGDSLEVR</sequence>
<keyword evidence="1" id="KW-0812">Transmembrane</keyword>
<keyword evidence="1" id="KW-1133">Transmembrane helix</keyword>
<organism evidence="2 3">
    <name type="scientific">Flavobacterium aurantiibacter</name>
    <dbReference type="NCBI Taxonomy" id="2023067"/>
    <lineage>
        <taxon>Bacteria</taxon>
        <taxon>Pseudomonadati</taxon>
        <taxon>Bacteroidota</taxon>
        <taxon>Flavobacteriia</taxon>
        <taxon>Flavobacteriales</taxon>
        <taxon>Flavobacteriaceae</taxon>
        <taxon>Flavobacterium</taxon>
    </lineage>
</organism>
<keyword evidence="3" id="KW-1185">Reference proteome</keyword>
<reference evidence="2 3" key="1">
    <citation type="submission" date="2017-07" db="EMBL/GenBank/DDBJ databases">
        <title>Flavobacterium cyanobacteriorum sp. nov., isolated from cyanobacterial aggregates in a eutrophic lake.</title>
        <authorList>
            <person name="Cai H."/>
        </authorList>
    </citation>
    <scope>NUCLEOTIDE SEQUENCE [LARGE SCALE GENOMIC DNA]</scope>
    <source>
        <strain evidence="2 3">TH167</strain>
    </source>
</reference>